<sequence>MPAKHMGFSLKKLHFPLFQLRQNIFEVRASSSFHPCNFIFPQKDPRLFLLPCPDCWYPVELWLLWSCRSSISLYFSWSLIIRGEGIGRNKFRHAVLTCVRCWLLRWYAGMVLFVIGKHRSN</sequence>
<keyword evidence="2" id="KW-1185">Reference proteome</keyword>
<evidence type="ECO:0000313" key="2">
    <source>
        <dbReference type="Proteomes" id="UP000000602"/>
    </source>
</evidence>
<evidence type="ECO:0000313" key="1">
    <source>
        <dbReference type="EMBL" id="CAG35148.1"/>
    </source>
</evidence>
<accession>Q6AR76</accession>
<proteinExistence type="predicted"/>
<dbReference type="HOGENOM" id="CLU_2034311_0_0_7"/>
<dbReference type="AlphaFoldDB" id="Q6AR76"/>
<dbReference type="Proteomes" id="UP000000602">
    <property type="component" value="Chromosome"/>
</dbReference>
<organism evidence="1 2">
    <name type="scientific">Desulfotalea psychrophila (strain LSv54 / DSM 12343)</name>
    <dbReference type="NCBI Taxonomy" id="177439"/>
    <lineage>
        <taxon>Bacteria</taxon>
        <taxon>Pseudomonadati</taxon>
        <taxon>Thermodesulfobacteriota</taxon>
        <taxon>Desulfobulbia</taxon>
        <taxon>Desulfobulbales</taxon>
        <taxon>Desulfocapsaceae</taxon>
        <taxon>Desulfotalea</taxon>
    </lineage>
</organism>
<protein>
    <submittedName>
        <fullName evidence="1">Uncharacterized protein</fullName>
    </submittedName>
</protein>
<dbReference type="KEGG" id="dps:DP0419"/>
<gene>
    <name evidence="1" type="ordered locus">DP0419</name>
</gene>
<dbReference type="EMBL" id="CR522870">
    <property type="protein sequence ID" value="CAG35148.1"/>
    <property type="molecule type" value="Genomic_DNA"/>
</dbReference>
<name>Q6AR76_DESPS</name>
<reference evidence="2" key="1">
    <citation type="journal article" date="2004" name="Environ. Microbiol.">
        <title>The genome of Desulfotalea psychrophila, a sulfate-reducing bacterium from permanently cold Arctic sediments.</title>
        <authorList>
            <person name="Rabus R."/>
            <person name="Ruepp A."/>
            <person name="Frickey T."/>
            <person name="Rattei T."/>
            <person name="Fartmann B."/>
            <person name="Stark M."/>
            <person name="Bauer M."/>
            <person name="Zibat A."/>
            <person name="Lombardot T."/>
            <person name="Becker I."/>
            <person name="Amann J."/>
            <person name="Gellner K."/>
            <person name="Teeling H."/>
            <person name="Leuschner W.D."/>
            <person name="Gloeckner F.-O."/>
            <person name="Lupas A.N."/>
            <person name="Amann R."/>
            <person name="Klenk H.-P."/>
        </authorList>
    </citation>
    <scope>NUCLEOTIDE SEQUENCE [LARGE SCALE GENOMIC DNA]</scope>
    <source>
        <strain evidence="2">DSM 12343 / LSv54</strain>
    </source>
</reference>